<organism evidence="7 8">
    <name type="scientific">Porites evermanni</name>
    <dbReference type="NCBI Taxonomy" id="104178"/>
    <lineage>
        <taxon>Eukaryota</taxon>
        <taxon>Metazoa</taxon>
        <taxon>Cnidaria</taxon>
        <taxon>Anthozoa</taxon>
        <taxon>Hexacorallia</taxon>
        <taxon>Scleractinia</taxon>
        <taxon>Fungiina</taxon>
        <taxon>Poritidae</taxon>
        <taxon>Porites</taxon>
    </lineage>
</organism>
<feature type="compositionally biased region" description="Polar residues" evidence="5">
    <location>
        <begin position="83"/>
        <end position="95"/>
    </location>
</feature>
<protein>
    <recommendedName>
        <fullName evidence="6">PHD-type domain-containing protein</fullName>
    </recommendedName>
</protein>
<gene>
    <name evidence="7" type="ORF">PEVE_00000447</name>
</gene>
<dbReference type="SMART" id="SM00249">
    <property type="entry name" value="PHD"/>
    <property type="match status" value="1"/>
</dbReference>
<evidence type="ECO:0000313" key="7">
    <source>
        <dbReference type="EMBL" id="CAH3151503.1"/>
    </source>
</evidence>
<evidence type="ECO:0000256" key="2">
    <source>
        <dbReference type="ARBA" id="ARBA00022771"/>
    </source>
</evidence>
<dbReference type="Proteomes" id="UP001159427">
    <property type="component" value="Unassembled WGS sequence"/>
</dbReference>
<dbReference type="SUPFAM" id="SSF57903">
    <property type="entry name" value="FYVE/PHD zinc finger"/>
    <property type="match status" value="1"/>
</dbReference>
<feature type="region of interest" description="Disordered" evidence="5">
    <location>
        <begin position="76"/>
        <end position="95"/>
    </location>
</feature>
<keyword evidence="2 4" id="KW-0863">Zinc-finger</keyword>
<evidence type="ECO:0000256" key="1">
    <source>
        <dbReference type="ARBA" id="ARBA00022723"/>
    </source>
</evidence>
<feature type="non-terminal residue" evidence="7">
    <location>
        <position position="532"/>
    </location>
</feature>
<proteinExistence type="predicted"/>
<sequence length="532" mass="60769">MESFYCMFCAKEATSRQEALLCDGCDRWQHRRCQTGITREDYRAAERSGKEIVWTCIYCADDDSIPIVESTRLDDFDIPPSFDTPSQRSTALTESSIAEPLPSRDVIADDRASVTYHLVEEGTKRGRAMLVDSLGFTYNINAKRSYATYWQCTVRPKGNPCKASVAERDGTFQAGKNSHNHSAEVGAATARKIVTTVKTKALENKFKPASAIVNEVITTLFTGFYSVVVCVKSPQSLVLLDQLTEASCPALPKPEYIARAANRLRQSLRPEDPKDLNFELIEECISQGFYQADVIVKNRRHLIFARPEQLQPLAIAKSWYVDGTFKLVRHPFKQLVTINVFVRSGECAKQVPLAFALMSNKKGKDYKKVLEILVSNNVNRLITQFKMTYQTDAYYYMNLLACYVWAVRVQELGLQSAYSRDDSVFRYIKKLMALPFLPFHEIAPMFVRLSVQTQAQPLLDLVDYMKRQWIENPVFTPKDWSVYKQPIRTNNDIEGWHNALNRRAVGQCNLPLYYLIKLLDREAKLTALTIRF</sequence>
<dbReference type="PANTHER" id="PTHR20956:SF12">
    <property type="entry name" value="FLYWCH-TYPE DOMAIN-CONTAINING PROTEIN"/>
    <property type="match status" value="1"/>
</dbReference>
<evidence type="ECO:0000256" key="4">
    <source>
        <dbReference type="PROSITE-ProRule" id="PRU00146"/>
    </source>
</evidence>
<keyword evidence="8" id="KW-1185">Reference proteome</keyword>
<dbReference type="Pfam" id="PF00628">
    <property type="entry name" value="PHD"/>
    <property type="match status" value="1"/>
</dbReference>
<keyword evidence="1" id="KW-0479">Metal-binding</keyword>
<dbReference type="InterPro" id="IPR019786">
    <property type="entry name" value="Zinc_finger_PHD-type_CS"/>
</dbReference>
<dbReference type="InterPro" id="IPR007588">
    <property type="entry name" value="Znf_FLYWCH"/>
</dbReference>
<evidence type="ECO:0000313" key="8">
    <source>
        <dbReference type="Proteomes" id="UP001159427"/>
    </source>
</evidence>
<name>A0ABN8PV94_9CNID</name>
<accession>A0ABN8PV94</accession>
<dbReference type="PANTHER" id="PTHR20956">
    <property type="entry name" value="HEH2P"/>
    <property type="match status" value="1"/>
</dbReference>
<dbReference type="PROSITE" id="PS01359">
    <property type="entry name" value="ZF_PHD_1"/>
    <property type="match status" value="1"/>
</dbReference>
<keyword evidence="3" id="KW-0862">Zinc</keyword>
<reference evidence="7 8" key="1">
    <citation type="submission" date="2022-05" db="EMBL/GenBank/DDBJ databases">
        <authorList>
            <consortium name="Genoscope - CEA"/>
            <person name="William W."/>
        </authorList>
    </citation>
    <scope>NUCLEOTIDE SEQUENCE [LARGE SCALE GENOMIC DNA]</scope>
</reference>
<dbReference type="Gene3D" id="3.30.40.10">
    <property type="entry name" value="Zinc/RING finger domain, C3HC4 (zinc finger)"/>
    <property type="match status" value="1"/>
</dbReference>
<evidence type="ECO:0000256" key="5">
    <source>
        <dbReference type="SAM" id="MobiDB-lite"/>
    </source>
</evidence>
<dbReference type="Pfam" id="PF04500">
    <property type="entry name" value="FLYWCH"/>
    <property type="match status" value="1"/>
</dbReference>
<evidence type="ECO:0000256" key="3">
    <source>
        <dbReference type="ARBA" id="ARBA00022833"/>
    </source>
</evidence>
<evidence type="ECO:0000259" key="6">
    <source>
        <dbReference type="PROSITE" id="PS50016"/>
    </source>
</evidence>
<feature type="domain" description="PHD-type" evidence="6">
    <location>
        <begin position="3"/>
        <end position="62"/>
    </location>
</feature>
<dbReference type="InterPro" id="IPR001965">
    <property type="entry name" value="Znf_PHD"/>
</dbReference>
<dbReference type="PROSITE" id="PS50016">
    <property type="entry name" value="ZF_PHD_2"/>
    <property type="match status" value="1"/>
</dbReference>
<dbReference type="InterPro" id="IPR013083">
    <property type="entry name" value="Znf_RING/FYVE/PHD"/>
</dbReference>
<dbReference type="Gene3D" id="2.20.25.240">
    <property type="match status" value="1"/>
</dbReference>
<dbReference type="EMBL" id="CALNXI010001013">
    <property type="protein sequence ID" value="CAH3151503.1"/>
    <property type="molecule type" value="Genomic_DNA"/>
</dbReference>
<comment type="caution">
    <text evidence="7">The sequence shown here is derived from an EMBL/GenBank/DDBJ whole genome shotgun (WGS) entry which is preliminary data.</text>
</comment>
<dbReference type="InterPro" id="IPR019787">
    <property type="entry name" value="Znf_PHD-finger"/>
</dbReference>
<dbReference type="InterPro" id="IPR011011">
    <property type="entry name" value="Znf_FYVE_PHD"/>
</dbReference>